<evidence type="ECO:0000259" key="5">
    <source>
        <dbReference type="PROSITE" id="PS51516"/>
    </source>
</evidence>
<organism evidence="6 7">
    <name type="scientific">Nothoprocta perdicaria</name>
    <name type="common">Chilean tinamou</name>
    <name type="synonym">Crypturus perdicarius</name>
    <dbReference type="NCBI Taxonomy" id="30464"/>
    <lineage>
        <taxon>Eukaryota</taxon>
        <taxon>Metazoa</taxon>
        <taxon>Chordata</taxon>
        <taxon>Craniata</taxon>
        <taxon>Vertebrata</taxon>
        <taxon>Euteleostomi</taxon>
        <taxon>Archelosauria</taxon>
        <taxon>Archosauria</taxon>
        <taxon>Dinosauria</taxon>
        <taxon>Saurischia</taxon>
        <taxon>Theropoda</taxon>
        <taxon>Coelurosauria</taxon>
        <taxon>Aves</taxon>
        <taxon>Palaeognathae</taxon>
        <taxon>Tinamiformes</taxon>
        <taxon>Tinamidae</taxon>
        <taxon>Nothoprocta</taxon>
    </lineage>
</organism>
<feature type="domain" description="Sox C-terminal" evidence="5">
    <location>
        <begin position="1"/>
        <end position="113"/>
    </location>
</feature>
<feature type="region of interest" description="Disordered" evidence="4">
    <location>
        <begin position="1"/>
        <end position="51"/>
    </location>
</feature>
<keyword evidence="7" id="KW-1185">Reference proteome</keyword>
<evidence type="ECO:0000256" key="2">
    <source>
        <dbReference type="ARBA" id="ARBA00023163"/>
    </source>
</evidence>
<keyword evidence="1" id="KW-0805">Transcription regulation</keyword>
<keyword evidence="2" id="KW-0804">Transcription</keyword>
<proteinExistence type="predicted"/>
<reference evidence="6" key="2">
    <citation type="submission" date="2025-09" db="UniProtKB">
        <authorList>
            <consortium name="Ensembl"/>
        </authorList>
    </citation>
    <scope>IDENTIFICATION</scope>
</reference>
<dbReference type="Proteomes" id="UP000694420">
    <property type="component" value="Unplaced"/>
</dbReference>
<evidence type="ECO:0000256" key="4">
    <source>
        <dbReference type="SAM" id="MobiDB-lite"/>
    </source>
</evidence>
<reference evidence="6" key="1">
    <citation type="submission" date="2025-08" db="UniProtKB">
        <authorList>
            <consortium name="Ensembl"/>
        </authorList>
    </citation>
    <scope>IDENTIFICATION</scope>
</reference>
<dbReference type="AlphaFoldDB" id="A0A8C6YR78"/>
<dbReference type="Ensembl" id="ENSNPET00000001202.1">
    <property type="protein sequence ID" value="ENSNPEP00000001181.1"/>
    <property type="gene ID" value="ENSNPEG00000000942.1"/>
</dbReference>
<dbReference type="PROSITE" id="PS51516">
    <property type="entry name" value="SOX_C"/>
    <property type="match status" value="1"/>
</dbReference>
<dbReference type="InterPro" id="IPR021934">
    <property type="entry name" value="Sox_C"/>
</dbReference>
<name>A0A8C6YR78_NOTPE</name>
<evidence type="ECO:0000313" key="7">
    <source>
        <dbReference type="Proteomes" id="UP000694420"/>
    </source>
</evidence>
<evidence type="ECO:0000256" key="3">
    <source>
        <dbReference type="ARBA" id="ARBA00023242"/>
    </source>
</evidence>
<protein>
    <recommendedName>
        <fullName evidence="5">Sox C-terminal domain-containing protein</fullName>
    </recommendedName>
</protein>
<evidence type="ECO:0000256" key="1">
    <source>
        <dbReference type="ARBA" id="ARBA00023015"/>
    </source>
</evidence>
<accession>A0A8C6YR78</accession>
<sequence>FAAPGAAGGRGEKWTGVRRSAMSTRSGAPWAGGPSPPPEAPSLREPLEPLAHDELLGEVERAEFEQYLRFACKAELGLPFAGHEALAAPDGAGPVSAAVSDASSAVYYCGYPDV</sequence>
<evidence type="ECO:0000313" key="6">
    <source>
        <dbReference type="Ensembl" id="ENSNPEP00000001181.1"/>
    </source>
</evidence>
<keyword evidence="3" id="KW-0539">Nucleus</keyword>